<evidence type="ECO:0000256" key="1">
    <source>
        <dbReference type="SAM" id="MobiDB-lite"/>
    </source>
</evidence>
<name>A0A9P4J0E9_9PEZI</name>
<dbReference type="InterPro" id="IPR053137">
    <property type="entry name" value="NLR-like"/>
</dbReference>
<dbReference type="Gene3D" id="1.25.40.10">
    <property type="entry name" value="Tetratricopeptide repeat domain"/>
    <property type="match status" value="1"/>
</dbReference>
<dbReference type="InterPro" id="IPR027417">
    <property type="entry name" value="P-loop_NTPase"/>
</dbReference>
<protein>
    <recommendedName>
        <fullName evidence="2">NB-ARC domain-containing protein</fullName>
    </recommendedName>
</protein>
<dbReference type="Gene3D" id="3.40.50.300">
    <property type="entry name" value="P-loop containing nucleotide triphosphate hydrolases"/>
    <property type="match status" value="1"/>
</dbReference>
<dbReference type="EMBL" id="ML996085">
    <property type="protein sequence ID" value="KAF2152911.1"/>
    <property type="molecule type" value="Genomic_DNA"/>
</dbReference>
<keyword evidence="4" id="KW-1185">Reference proteome</keyword>
<accession>A0A9P4J0E9</accession>
<feature type="compositionally biased region" description="Basic and acidic residues" evidence="1">
    <location>
        <begin position="568"/>
        <end position="582"/>
    </location>
</feature>
<dbReference type="InterPro" id="IPR002182">
    <property type="entry name" value="NB-ARC"/>
</dbReference>
<comment type="caution">
    <text evidence="3">The sequence shown here is derived from an EMBL/GenBank/DDBJ whole genome shotgun (WGS) entry which is preliminary data.</text>
</comment>
<dbReference type="GO" id="GO:0043531">
    <property type="term" value="F:ADP binding"/>
    <property type="evidence" value="ECO:0007669"/>
    <property type="project" value="InterPro"/>
</dbReference>
<evidence type="ECO:0000259" key="2">
    <source>
        <dbReference type="Pfam" id="PF00931"/>
    </source>
</evidence>
<dbReference type="InterPro" id="IPR011990">
    <property type="entry name" value="TPR-like_helical_dom_sf"/>
</dbReference>
<dbReference type="PANTHER" id="PTHR46082">
    <property type="entry name" value="ATP/GTP-BINDING PROTEIN-RELATED"/>
    <property type="match status" value="1"/>
</dbReference>
<proteinExistence type="predicted"/>
<gene>
    <name evidence="3" type="ORF">K461DRAFT_254873</name>
</gene>
<dbReference type="Pfam" id="PF13424">
    <property type="entry name" value="TPR_12"/>
    <property type="match status" value="1"/>
</dbReference>
<sequence>MTFYHIPSQKNERFIGRTNVLENIQQAMFIKNQHKRVAISGLGGIGKTQVALQLAYWTKVNMIEYSVIWVSAVSTQDFDRSYGEIMQFQPDRRSALNDEEDTKQAVKRFLSSAASGPWLLIVDSMDNKDTTREILEFLPRKESGLFIFTTRSYEVALILTSHGGFVEEMEMMNEEDARALIYRSLQRPDILRKDAAISELLDELKYQEVKYLPLAIIQATAYLNRNRTTTLSKYLGRLRSTEEELVELLSRGFDDDTETGSRKAVATTWLASFNQIRVDDEFAAQLLAFLSCIEHKAIPHSILPHAGSEVQMDTSIGTLSAYGFISTREDAAEVYDMHRLVQLGVKIWIQRNNLTEEARCQAIQHISRVFPVETGHDKRSVWSTYLPHAFSTLEKNHVIKSKDNLTLSLRVGQCLLVDGRIKGSLRCLESCNTWSGLNFAVGDPERLEIELLLAQAYFNDGRAEQAISILSQIDNMYRLNAETFLGKVHCADGQVKVAIRLLERVVSIWRRTRADDHRWRIDAEHELAKAYAADGQTGNAIPLLEQVIKFGEAAGYSETCVQKARRELSQARTTLHDPQPREDEAESPGDTIPIRLRNQ</sequence>
<evidence type="ECO:0000313" key="3">
    <source>
        <dbReference type="EMBL" id="KAF2152911.1"/>
    </source>
</evidence>
<organism evidence="3 4">
    <name type="scientific">Myriangium duriaei CBS 260.36</name>
    <dbReference type="NCBI Taxonomy" id="1168546"/>
    <lineage>
        <taxon>Eukaryota</taxon>
        <taxon>Fungi</taxon>
        <taxon>Dikarya</taxon>
        <taxon>Ascomycota</taxon>
        <taxon>Pezizomycotina</taxon>
        <taxon>Dothideomycetes</taxon>
        <taxon>Dothideomycetidae</taxon>
        <taxon>Myriangiales</taxon>
        <taxon>Myriangiaceae</taxon>
        <taxon>Myriangium</taxon>
    </lineage>
</organism>
<reference evidence="3" key="1">
    <citation type="journal article" date="2020" name="Stud. Mycol.">
        <title>101 Dothideomycetes genomes: a test case for predicting lifestyles and emergence of pathogens.</title>
        <authorList>
            <person name="Haridas S."/>
            <person name="Albert R."/>
            <person name="Binder M."/>
            <person name="Bloem J."/>
            <person name="Labutti K."/>
            <person name="Salamov A."/>
            <person name="Andreopoulos B."/>
            <person name="Baker S."/>
            <person name="Barry K."/>
            <person name="Bills G."/>
            <person name="Bluhm B."/>
            <person name="Cannon C."/>
            <person name="Castanera R."/>
            <person name="Culley D."/>
            <person name="Daum C."/>
            <person name="Ezra D."/>
            <person name="Gonzalez J."/>
            <person name="Henrissat B."/>
            <person name="Kuo A."/>
            <person name="Liang C."/>
            <person name="Lipzen A."/>
            <person name="Lutzoni F."/>
            <person name="Magnuson J."/>
            <person name="Mondo S."/>
            <person name="Nolan M."/>
            <person name="Ohm R."/>
            <person name="Pangilinan J."/>
            <person name="Park H.-J."/>
            <person name="Ramirez L."/>
            <person name="Alfaro M."/>
            <person name="Sun H."/>
            <person name="Tritt A."/>
            <person name="Yoshinaga Y."/>
            <person name="Zwiers L.-H."/>
            <person name="Turgeon B."/>
            <person name="Goodwin S."/>
            <person name="Spatafora J."/>
            <person name="Crous P."/>
            <person name="Grigoriev I."/>
        </authorList>
    </citation>
    <scope>NUCLEOTIDE SEQUENCE</scope>
    <source>
        <strain evidence="3">CBS 260.36</strain>
    </source>
</reference>
<dbReference type="OrthoDB" id="1658288at2759"/>
<dbReference type="Pfam" id="PF00931">
    <property type="entry name" value="NB-ARC"/>
    <property type="match status" value="1"/>
</dbReference>
<dbReference type="SUPFAM" id="SSF52540">
    <property type="entry name" value="P-loop containing nucleoside triphosphate hydrolases"/>
    <property type="match status" value="1"/>
</dbReference>
<dbReference type="SUPFAM" id="SSF48452">
    <property type="entry name" value="TPR-like"/>
    <property type="match status" value="1"/>
</dbReference>
<dbReference type="PANTHER" id="PTHR46082:SF6">
    <property type="entry name" value="AAA+ ATPASE DOMAIN-CONTAINING PROTEIN-RELATED"/>
    <property type="match status" value="1"/>
</dbReference>
<dbReference type="AlphaFoldDB" id="A0A9P4J0E9"/>
<feature type="region of interest" description="Disordered" evidence="1">
    <location>
        <begin position="568"/>
        <end position="599"/>
    </location>
</feature>
<feature type="domain" description="NB-ARC" evidence="2">
    <location>
        <begin position="19"/>
        <end position="181"/>
    </location>
</feature>
<dbReference type="Proteomes" id="UP000799439">
    <property type="component" value="Unassembled WGS sequence"/>
</dbReference>
<evidence type="ECO:0000313" key="4">
    <source>
        <dbReference type="Proteomes" id="UP000799439"/>
    </source>
</evidence>